<evidence type="ECO:0000256" key="2">
    <source>
        <dbReference type="SAM" id="Phobius"/>
    </source>
</evidence>
<keyword evidence="1" id="KW-0175">Coiled coil</keyword>
<organism evidence="3 4">
    <name type="scientific">Bacillus cereus</name>
    <dbReference type="NCBI Taxonomy" id="1396"/>
    <lineage>
        <taxon>Bacteria</taxon>
        <taxon>Bacillati</taxon>
        <taxon>Bacillota</taxon>
        <taxon>Bacilli</taxon>
        <taxon>Bacillales</taxon>
        <taxon>Bacillaceae</taxon>
        <taxon>Bacillus</taxon>
        <taxon>Bacillus cereus group</taxon>
    </lineage>
</organism>
<evidence type="ECO:0000313" key="3">
    <source>
        <dbReference type="EMBL" id="KAB2399152.1"/>
    </source>
</evidence>
<evidence type="ECO:0000256" key="1">
    <source>
        <dbReference type="SAM" id="Coils"/>
    </source>
</evidence>
<gene>
    <name evidence="3" type="ORF">F8172_08680</name>
</gene>
<dbReference type="Proteomes" id="UP000475765">
    <property type="component" value="Unassembled WGS sequence"/>
</dbReference>
<name>A0A9W7UYT4_BACCE</name>
<keyword evidence="2" id="KW-1133">Transmembrane helix</keyword>
<keyword evidence="2" id="KW-0472">Membrane</keyword>
<keyword evidence="2" id="KW-0812">Transmembrane</keyword>
<dbReference type="AlphaFoldDB" id="A0A9W7UYT4"/>
<accession>A0A9W7UYT4</accession>
<comment type="caution">
    <text evidence="3">The sequence shown here is derived from an EMBL/GenBank/DDBJ whole genome shotgun (WGS) entry which is preliminary data.</text>
</comment>
<evidence type="ECO:0000313" key="4">
    <source>
        <dbReference type="Proteomes" id="UP000475765"/>
    </source>
</evidence>
<reference evidence="3 4" key="1">
    <citation type="submission" date="2019-10" db="EMBL/GenBank/DDBJ databases">
        <title>Bacillus from the desert of Cuatro Cinegas, Coahuila.</title>
        <authorList>
            <person name="Olmedo-Alvarez G."/>
            <person name="Saldana S."/>
            <person name="Barcelo D."/>
        </authorList>
    </citation>
    <scope>NUCLEOTIDE SEQUENCE [LARGE SCALE GENOMIC DNA]</scope>
    <source>
        <strain evidence="3 4">CH417_13T</strain>
    </source>
</reference>
<feature type="transmembrane region" description="Helical" evidence="2">
    <location>
        <begin position="90"/>
        <end position="108"/>
    </location>
</feature>
<sequence length="111" mass="12451">MEELKEKIHEMDKKISLIEERVKKLDQLPSGSEIKQMVSEVIDSKNLVSVDKMELETTKMVSEIIDSKNKNLASIDKMELAITNSRNVQIIWTVGTIIAVVSLAVAAIKLL</sequence>
<proteinExistence type="predicted"/>
<feature type="coiled-coil region" evidence="1">
    <location>
        <begin position="1"/>
        <end position="28"/>
    </location>
</feature>
<protein>
    <submittedName>
        <fullName evidence="3">Uncharacterized protein</fullName>
    </submittedName>
</protein>
<dbReference type="EMBL" id="WBPP01000008">
    <property type="protein sequence ID" value="KAB2399152.1"/>
    <property type="molecule type" value="Genomic_DNA"/>
</dbReference>